<proteinExistence type="predicted"/>
<protein>
    <submittedName>
        <fullName evidence="4">GNAT family N-acetyltransferase</fullName>
    </submittedName>
</protein>
<evidence type="ECO:0000256" key="2">
    <source>
        <dbReference type="ARBA" id="ARBA00023315"/>
    </source>
</evidence>
<evidence type="ECO:0000259" key="3">
    <source>
        <dbReference type="PROSITE" id="PS51186"/>
    </source>
</evidence>
<keyword evidence="5" id="KW-1185">Reference proteome</keyword>
<gene>
    <name evidence="4" type="ORF">KQI89_17095</name>
</gene>
<dbReference type="PANTHER" id="PTHR43792:SF8">
    <property type="entry name" value="[RIBOSOMAL PROTEIN US5]-ALANINE N-ACETYLTRANSFERASE"/>
    <property type="match status" value="1"/>
</dbReference>
<dbReference type="InterPro" id="IPR000182">
    <property type="entry name" value="GNAT_dom"/>
</dbReference>
<sequence length="312" mass="36408">MNSKKIVCIEKIKSEGEYLIKDNIGISIGRLFILDNNISSKSLLVRLKFYKQERSDLILASLKEILTEFFNGNEVYRLNIMVEEDFNLTPFIVLGFNLEGILENKTILNTKVKDEFIFGISAYDYRNQDSRNIFILKGNKVTLKLLTPENYKEVLQYNLRNKEHLKKFEPLRDENFYTEEVQRNILMESYKQYLNGATLVLGIYKENEFVGKIQLSNIVQGIFKNAFLGYSIDKDFEGKGFMKEAVKMVIDYAFTDMELHRIEASTLVDNKRSQGVLKACGFEELGLNKDYLYINGSWRDHITFFKINKGIY</sequence>
<comment type="caution">
    <text evidence="4">The sequence shown here is derived from an EMBL/GenBank/DDBJ whole genome shotgun (WGS) entry which is preliminary data.</text>
</comment>
<keyword evidence="1" id="KW-0808">Transferase</keyword>
<evidence type="ECO:0000313" key="4">
    <source>
        <dbReference type="EMBL" id="MBU5593459.1"/>
    </source>
</evidence>
<feature type="domain" description="N-acetyltransferase" evidence="3">
    <location>
        <begin position="141"/>
        <end position="303"/>
    </location>
</feature>
<name>A0ABS6F4L3_9CLOT</name>
<reference evidence="4 5" key="1">
    <citation type="submission" date="2021-06" db="EMBL/GenBank/DDBJ databases">
        <authorList>
            <person name="Sun Q."/>
            <person name="Li D."/>
        </authorList>
    </citation>
    <scope>NUCLEOTIDE SEQUENCE [LARGE SCALE GENOMIC DNA]</scope>
    <source>
        <strain evidence="4 5">MSJ-4</strain>
    </source>
</reference>
<dbReference type="Proteomes" id="UP000736583">
    <property type="component" value="Unassembled WGS sequence"/>
</dbReference>
<keyword evidence="2" id="KW-0012">Acyltransferase</keyword>
<accession>A0ABS6F4L3</accession>
<dbReference type="RefSeq" id="WP_216458106.1">
    <property type="nucleotide sequence ID" value="NZ_JAHLQL010000012.1"/>
</dbReference>
<dbReference type="Pfam" id="PF13302">
    <property type="entry name" value="Acetyltransf_3"/>
    <property type="match status" value="1"/>
</dbReference>
<organism evidence="4 5">
    <name type="scientific">Clostridium simiarum</name>
    <dbReference type="NCBI Taxonomy" id="2841506"/>
    <lineage>
        <taxon>Bacteria</taxon>
        <taxon>Bacillati</taxon>
        <taxon>Bacillota</taxon>
        <taxon>Clostridia</taxon>
        <taxon>Eubacteriales</taxon>
        <taxon>Clostridiaceae</taxon>
        <taxon>Clostridium</taxon>
    </lineage>
</organism>
<evidence type="ECO:0000256" key="1">
    <source>
        <dbReference type="ARBA" id="ARBA00022679"/>
    </source>
</evidence>
<dbReference type="EMBL" id="JAHLQL010000012">
    <property type="protein sequence ID" value="MBU5593459.1"/>
    <property type="molecule type" value="Genomic_DNA"/>
</dbReference>
<dbReference type="PANTHER" id="PTHR43792">
    <property type="entry name" value="GNAT FAMILY, PUTATIVE (AFU_ORTHOLOGUE AFUA_3G00765)-RELATED-RELATED"/>
    <property type="match status" value="1"/>
</dbReference>
<dbReference type="InterPro" id="IPR051531">
    <property type="entry name" value="N-acetyltransferase"/>
</dbReference>
<evidence type="ECO:0000313" key="5">
    <source>
        <dbReference type="Proteomes" id="UP000736583"/>
    </source>
</evidence>
<dbReference type="PROSITE" id="PS51186">
    <property type="entry name" value="GNAT"/>
    <property type="match status" value="1"/>
</dbReference>